<comment type="caution">
    <text evidence="1">The sequence shown here is derived from an EMBL/GenBank/DDBJ whole genome shotgun (WGS) entry which is preliminary data.</text>
</comment>
<evidence type="ECO:0000313" key="2">
    <source>
        <dbReference type="Proteomes" id="UP001596098"/>
    </source>
</evidence>
<name>A0ABW1QZS6_9ACTN</name>
<organism evidence="1 2">
    <name type="scientific">Nocardioides yefusunii</name>
    <dbReference type="NCBI Taxonomy" id="2500546"/>
    <lineage>
        <taxon>Bacteria</taxon>
        <taxon>Bacillati</taxon>
        <taxon>Actinomycetota</taxon>
        <taxon>Actinomycetes</taxon>
        <taxon>Propionibacteriales</taxon>
        <taxon>Nocardioidaceae</taxon>
        <taxon>Nocardioides</taxon>
    </lineage>
</organism>
<reference evidence="2" key="1">
    <citation type="journal article" date="2019" name="Int. J. Syst. Evol. Microbiol.">
        <title>The Global Catalogue of Microorganisms (GCM) 10K type strain sequencing project: providing services to taxonomists for standard genome sequencing and annotation.</title>
        <authorList>
            <consortium name="The Broad Institute Genomics Platform"/>
            <consortium name="The Broad Institute Genome Sequencing Center for Infectious Disease"/>
            <person name="Wu L."/>
            <person name="Ma J."/>
        </authorList>
    </citation>
    <scope>NUCLEOTIDE SEQUENCE [LARGE SCALE GENOMIC DNA]</scope>
    <source>
        <strain evidence="2">DFY28</strain>
    </source>
</reference>
<dbReference type="Proteomes" id="UP001596098">
    <property type="component" value="Unassembled WGS sequence"/>
</dbReference>
<accession>A0ABW1QZS6</accession>
<keyword evidence="2" id="KW-1185">Reference proteome</keyword>
<sequence length="187" mass="19629">MGESADQDAALLGYLDDLDAWGSAMQHRERVEEVRDRSRSAYAEVTLASRLMATSGQSIALEVRGLGPLRAVVENVGTGWVGLRAGPYAWSVRTGAISLVRGLADRSVPEQAWSALARLGFAAVLRRSAEEAVPSLVVVEVGAAKAMLVGDAVVVRVGADFVEFRIAGEPGTTVVALDAVVGIRSLA</sequence>
<dbReference type="EMBL" id="JBHSQI010000006">
    <property type="protein sequence ID" value="MFC6154482.1"/>
    <property type="molecule type" value="Genomic_DNA"/>
</dbReference>
<evidence type="ECO:0000313" key="1">
    <source>
        <dbReference type="EMBL" id="MFC6154482.1"/>
    </source>
</evidence>
<gene>
    <name evidence="1" type="ORF">ACFPWU_12505</name>
</gene>
<proteinExistence type="predicted"/>
<protein>
    <submittedName>
        <fullName evidence="1">Uncharacterized protein</fullName>
    </submittedName>
</protein>
<dbReference type="RefSeq" id="WP_128219859.1">
    <property type="nucleotide sequence ID" value="NZ_CP034929.1"/>
</dbReference>